<organism evidence="6 7">
    <name type="scientific">Lentisphaera profundi</name>
    <dbReference type="NCBI Taxonomy" id="1658616"/>
    <lineage>
        <taxon>Bacteria</taxon>
        <taxon>Pseudomonadati</taxon>
        <taxon>Lentisphaerota</taxon>
        <taxon>Lentisphaeria</taxon>
        <taxon>Lentisphaerales</taxon>
        <taxon>Lentisphaeraceae</taxon>
        <taxon>Lentisphaera</taxon>
    </lineage>
</organism>
<evidence type="ECO:0000259" key="5">
    <source>
        <dbReference type="Pfam" id="PF04542"/>
    </source>
</evidence>
<evidence type="ECO:0000256" key="3">
    <source>
        <dbReference type="ARBA" id="ARBA00023082"/>
    </source>
</evidence>
<gene>
    <name evidence="6" type="ORF">PQO03_08325</name>
</gene>
<reference evidence="6 7" key="1">
    <citation type="submission" date="2023-02" db="EMBL/GenBank/DDBJ databases">
        <title>Genome sequence of Lentisphaera profundi SAORIC-696.</title>
        <authorList>
            <person name="Kim e."/>
            <person name="Cho J.-C."/>
            <person name="Choi A."/>
            <person name="Kang I."/>
        </authorList>
    </citation>
    <scope>NUCLEOTIDE SEQUENCE [LARGE SCALE GENOMIC DNA]</scope>
    <source>
        <strain evidence="6 7">SAORIC-696</strain>
    </source>
</reference>
<dbReference type="PANTHER" id="PTHR43133">
    <property type="entry name" value="RNA POLYMERASE ECF-TYPE SIGMA FACTO"/>
    <property type="match status" value="1"/>
</dbReference>
<dbReference type="PANTHER" id="PTHR43133:SF51">
    <property type="entry name" value="RNA POLYMERASE SIGMA FACTOR"/>
    <property type="match status" value="1"/>
</dbReference>
<feature type="domain" description="RNA polymerase sigma-70 region 2" evidence="5">
    <location>
        <begin position="16"/>
        <end position="78"/>
    </location>
</feature>
<dbReference type="InterPro" id="IPR036388">
    <property type="entry name" value="WH-like_DNA-bd_sf"/>
</dbReference>
<protein>
    <submittedName>
        <fullName evidence="6">Sigma-70 family RNA polymerase sigma factor</fullName>
    </submittedName>
</protein>
<dbReference type="SUPFAM" id="SSF88946">
    <property type="entry name" value="Sigma2 domain of RNA polymerase sigma factors"/>
    <property type="match status" value="1"/>
</dbReference>
<dbReference type="InterPro" id="IPR007627">
    <property type="entry name" value="RNA_pol_sigma70_r2"/>
</dbReference>
<comment type="similarity">
    <text evidence="1">Belongs to the sigma-70 factor family. ECF subfamily.</text>
</comment>
<dbReference type="NCBIfam" id="TIGR02937">
    <property type="entry name" value="sigma70-ECF"/>
    <property type="match status" value="1"/>
</dbReference>
<name>A0ABY7VNL3_9BACT</name>
<evidence type="ECO:0000256" key="1">
    <source>
        <dbReference type="ARBA" id="ARBA00010641"/>
    </source>
</evidence>
<sequence>MTNSRHDDILRQAFTYRQILVSYAYALTCDWNFAQDAFQEALIALHHKVDELDSDRLLPWMKRVTRNKAVDLIRKQSRQNKVQEKMAELIDSYFDAKASSEDKLNSQAEHQALYSCMQNLRGDARQVILDFYHNKKSCIELAEKLSRSENALRLLLSRTRQTLRSCIKNKLELRS</sequence>
<keyword evidence="4" id="KW-0804">Transcription</keyword>
<dbReference type="InterPro" id="IPR014284">
    <property type="entry name" value="RNA_pol_sigma-70_dom"/>
</dbReference>
<evidence type="ECO:0000256" key="4">
    <source>
        <dbReference type="ARBA" id="ARBA00023163"/>
    </source>
</evidence>
<dbReference type="SUPFAM" id="SSF88659">
    <property type="entry name" value="Sigma3 and sigma4 domains of RNA polymerase sigma factors"/>
    <property type="match status" value="1"/>
</dbReference>
<dbReference type="Gene3D" id="1.10.10.10">
    <property type="entry name" value="Winged helix-like DNA-binding domain superfamily/Winged helix DNA-binding domain"/>
    <property type="match status" value="1"/>
</dbReference>
<keyword evidence="2" id="KW-0805">Transcription regulation</keyword>
<evidence type="ECO:0000313" key="7">
    <source>
        <dbReference type="Proteomes" id="UP001214250"/>
    </source>
</evidence>
<dbReference type="EMBL" id="CP117811">
    <property type="protein sequence ID" value="WDE95720.1"/>
    <property type="molecule type" value="Genomic_DNA"/>
</dbReference>
<dbReference type="Proteomes" id="UP001214250">
    <property type="component" value="Chromosome 1"/>
</dbReference>
<dbReference type="Gene3D" id="1.10.1740.10">
    <property type="match status" value="1"/>
</dbReference>
<dbReference type="InterPro" id="IPR013325">
    <property type="entry name" value="RNA_pol_sigma_r2"/>
</dbReference>
<dbReference type="Pfam" id="PF04542">
    <property type="entry name" value="Sigma70_r2"/>
    <property type="match status" value="1"/>
</dbReference>
<dbReference type="InterPro" id="IPR013324">
    <property type="entry name" value="RNA_pol_sigma_r3/r4-like"/>
</dbReference>
<evidence type="ECO:0000256" key="2">
    <source>
        <dbReference type="ARBA" id="ARBA00023015"/>
    </source>
</evidence>
<keyword evidence="3" id="KW-0731">Sigma factor</keyword>
<evidence type="ECO:0000313" key="6">
    <source>
        <dbReference type="EMBL" id="WDE95720.1"/>
    </source>
</evidence>
<accession>A0ABY7VNL3</accession>
<dbReference type="InterPro" id="IPR039425">
    <property type="entry name" value="RNA_pol_sigma-70-like"/>
</dbReference>
<dbReference type="RefSeq" id="WP_274149448.1">
    <property type="nucleotide sequence ID" value="NZ_CP117811.1"/>
</dbReference>
<proteinExistence type="inferred from homology"/>
<keyword evidence="7" id="KW-1185">Reference proteome</keyword>